<dbReference type="Gene3D" id="1.20.1050.80">
    <property type="entry name" value="VPS9 domain"/>
    <property type="match status" value="1"/>
</dbReference>
<comment type="caution">
    <text evidence="3">The sequence shown here is derived from an EMBL/GenBank/DDBJ whole genome shotgun (WGS) entry which is preliminary data.</text>
</comment>
<feature type="compositionally biased region" description="Acidic residues" evidence="1">
    <location>
        <begin position="20"/>
        <end position="30"/>
    </location>
</feature>
<dbReference type="PROSITE" id="PS51205">
    <property type="entry name" value="VPS9"/>
    <property type="match status" value="1"/>
</dbReference>
<accession>A0ABQ6NDB6</accession>
<dbReference type="Pfam" id="PF02204">
    <property type="entry name" value="VPS9"/>
    <property type="match status" value="1"/>
</dbReference>
<feature type="region of interest" description="Disordered" evidence="1">
    <location>
        <begin position="1"/>
        <end position="36"/>
    </location>
</feature>
<protein>
    <recommendedName>
        <fullName evidence="2">VPS9 domain-containing protein</fullName>
    </recommendedName>
</protein>
<dbReference type="Proteomes" id="UP001165060">
    <property type="component" value="Unassembled WGS sequence"/>
</dbReference>
<evidence type="ECO:0000313" key="3">
    <source>
        <dbReference type="EMBL" id="GMI54926.1"/>
    </source>
</evidence>
<dbReference type="SUPFAM" id="SSF109993">
    <property type="entry name" value="VPS9 domain"/>
    <property type="match status" value="1"/>
</dbReference>
<evidence type="ECO:0000259" key="2">
    <source>
        <dbReference type="PROSITE" id="PS51205"/>
    </source>
</evidence>
<keyword evidence="4" id="KW-1185">Reference proteome</keyword>
<dbReference type="InterPro" id="IPR037191">
    <property type="entry name" value="VPS9_dom_sf"/>
</dbReference>
<feature type="domain" description="VPS9" evidence="2">
    <location>
        <begin position="395"/>
        <end position="524"/>
    </location>
</feature>
<dbReference type="EMBL" id="BRYB01006680">
    <property type="protein sequence ID" value="GMI54926.1"/>
    <property type="molecule type" value="Genomic_DNA"/>
</dbReference>
<evidence type="ECO:0000313" key="4">
    <source>
        <dbReference type="Proteomes" id="UP001165060"/>
    </source>
</evidence>
<feature type="region of interest" description="Disordered" evidence="1">
    <location>
        <begin position="75"/>
        <end position="104"/>
    </location>
</feature>
<organism evidence="3 4">
    <name type="scientific">Tetraparma gracilis</name>
    <dbReference type="NCBI Taxonomy" id="2962635"/>
    <lineage>
        <taxon>Eukaryota</taxon>
        <taxon>Sar</taxon>
        <taxon>Stramenopiles</taxon>
        <taxon>Ochrophyta</taxon>
        <taxon>Bolidophyceae</taxon>
        <taxon>Parmales</taxon>
        <taxon>Triparmaceae</taxon>
        <taxon>Tetraparma</taxon>
    </lineage>
</organism>
<gene>
    <name evidence="3" type="ORF">TeGR_g10931</name>
</gene>
<feature type="compositionally biased region" description="Low complexity" evidence="1">
    <location>
        <begin position="80"/>
        <end position="89"/>
    </location>
</feature>
<dbReference type="InterPro" id="IPR003123">
    <property type="entry name" value="VPS9"/>
</dbReference>
<sequence>MDTTLTSIFGKPKTFHYSDSDSDDGADDIELFSPSDPRAIRATTLKEDLSAIIHGAAPPSPRNRASSADELLATRPHIGPSLPSSADPPDQQPHPSPQRKTSVLQKLSTVTRTASGVTTTAGTIVSFPFRYTKGFIVGTLLGSTVGLLIAGPSGVIIGGKLGQTVGTGTVCIQSIVTIGGVVGGGVVGGSETVQEGIKQSIMGGVQRARSMEVIILDQFGSKKKGGVVLVRAKESVADNWEPFVKEVLDSTKPNLKERLSNLLTGSPAANPSREDNRDILEMSPDEAGGMRNKVLIFVSRLVNDKDSDVGLLYNAMVAEFNARYVTVNSSFEVTPANTPVADAHSIIHHLTKLITTTTVVGDGEAMTVHVSTTVDGLVLGQVYDVVFEDVRATARRKDQEVQCRISEFKAKNRGWEQTVTVREGGTHAYTMLCGVRTCIDKLEWGVRMMEALSEGGNGDSADSLLKSVVEHIVVIQPADLFAQVLFCEEFVRDSSVAMGRMGYALITLQAAAHFIADCADVESLERHLVEADA</sequence>
<name>A0ABQ6NDB6_9STRA</name>
<evidence type="ECO:0000256" key="1">
    <source>
        <dbReference type="SAM" id="MobiDB-lite"/>
    </source>
</evidence>
<proteinExistence type="predicted"/>
<reference evidence="3 4" key="1">
    <citation type="journal article" date="2023" name="Commun. Biol.">
        <title>Genome analysis of Parmales, the sister group of diatoms, reveals the evolutionary specialization of diatoms from phago-mixotrophs to photoautotrophs.</title>
        <authorList>
            <person name="Ban H."/>
            <person name="Sato S."/>
            <person name="Yoshikawa S."/>
            <person name="Yamada K."/>
            <person name="Nakamura Y."/>
            <person name="Ichinomiya M."/>
            <person name="Sato N."/>
            <person name="Blanc-Mathieu R."/>
            <person name="Endo H."/>
            <person name="Kuwata A."/>
            <person name="Ogata H."/>
        </authorList>
    </citation>
    <scope>NUCLEOTIDE SEQUENCE [LARGE SCALE GENOMIC DNA]</scope>
</reference>